<dbReference type="CDD" id="cd03112">
    <property type="entry name" value="CobW-like"/>
    <property type="match status" value="1"/>
</dbReference>
<sequence length="420" mass="45767">MTEPFDQRMRGPVAPLPLSVLTGFLGAGKTTLLNRLVRDPALAGTAMLINEFGEIGLDHLLVRPVRDGVVMLSTGCLCCTVRGDLVTALESLLRDRDNGRLAFDRVVIETTGLADPAPILHTLMVHPYLVMRFRLDGVITVVDAVNGAATLDAHPEAVKQAAVADRLVISKTDLLDTAERRAGFSRLAARLATLNPAAPQIPVADAAPARLFDCGLYDPATKTVDVRRWLAAEAVAPPHGHHDEHHDDHDHDHDDHDHDDDAHDGHGHAPHGHAAGRNGHGHHHHGHHGHDPNRHDDHIRAFTLSTDEAVPAAAFDMFLELLRSVHGPELLRLKGIVKLAEQPDAPMVIHGVQHVFHPPAQLAAWPDDDRRTRLVLIVRDIAEARIRELFAAFLSAVGPDRPDRTALVDNPLVPFGGIDR</sequence>
<evidence type="ECO:0000256" key="2">
    <source>
        <dbReference type="ARBA" id="ARBA00022801"/>
    </source>
</evidence>
<keyword evidence="10" id="KW-1185">Reference proteome</keyword>
<evidence type="ECO:0000256" key="5">
    <source>
        <dbReference type="ARBA" id="ARBA00045658"/>
    </source>
</evidence>
<proteinExistence type="inferred from homology"/>
<dbReference type="Gene3D" id="3.40.50.300">
    <property type="entry name" value="P-loop containing nucleotide triphosphate hydrolases"/>
    <property type="match status" value="1"/>
</dbReference>
<dbReference type="GO" id="GO:0000166">
    <property type="term" value="F:nucleotide binding"/>
    <property type="evidence" value="ECO:0007669"/>
    <property type="project" value="UniProtKB-KW"/>
</dbReference>
<dbReference type="GO" id="GO:0016787">
    <property type="term" value="F:hydrolase activity"/>
    <property type="evidence" value="ECO:0007669"/>
    <property type="project" value="UniProtKB-KW"/>
</dbReference>
<dbReference type="AlphaFoldDB" id="A0A327K552"/>
<comment type="similarity">
    <text evidence="4">Belongs to the SIMIBI class G3E GTPase family. ZNG1 subfamily.</text>
</comment>
<dbReference type="EMBL" id="NPEU01000607">
    <property type="protein sequence ID" value="RAI30488.1"/>
    <property type="molecule type" value="Genomic_DNA"/>
</dbReference>
<dbReference type="SUPFAM" id="SSF52540">
    <property type="entry name" value="P-loop containing nucleoside triphosphate hydrolases"/>
    <property type="match status" value="1"/>
</dbReference>
<evidence type="ECO:0000313" key="10">
    <source>
        <dbReference type="Proteomes" id="UP000248863"/>
    </source>
</evidence>
<keyword evidence="1" id="KW-0547">Nucleotide-binding</keyword>
<evidence type="ECO:0000256" key="3">
    <source>
        <dbReference type="ARBA" id="ARBA00023186"/>
    </source>
</evidence>
<dbReference type="InterPro" id="IPR027417">
    <property type="entry name" value="P-loop_NTPase"/>
</dbReference>
<evidence type="ECO:0000313" key="9">
    <source>
        <dbReference type="EMBL" id="RAI30488.1"/>
    </source>
</evidence>
<comment type="function">
    <text evidence="5">Zinc chaperone that directly transfers zinc cofactor to target proteins, thereby activating them. Zinc is transferred from the CXCC motif in the GTPase domain to the zinc binding site in target proteins in a process requiring GTP hydrolysis.</text>
</comment>
<feature type="domain" description="CobW C-terminal" evidence="8">
    <location>
        <begin position="299"/>
        <end position="394"/>
    </location>
</feature>
<dbReference type="InterPro" id="IPR051316">
    <property type="entry name" value="Zinc-reg_GTPase_activator"/>
</dbReference>
<dbReference type="OrthoDB" id="9808822at2"/>
<name>A0A327K552_9BRAD</name>
<reference evidence="9 10" key="1">
    <citation type="submission" date="2017-07" db="EMBL/GenBank/DDBJ databases">
        <title>Draft Genome Sequences of Select Purple Nonsulfur Bacteria.</title>
        <authorList>
            <person name="Lasarre B."/>
            <person name="Mckinlay J.B."/>
        </authorList>
    </citation>
    <scope>NUCLEOTIDE SEQUENCE [LARGE SCALE GENOMIC DNA]</scope>
    <source>
        <strain evidence="9 10">DSM 11907</strain>
    </source>
</reference>
<evidence type="ECO:0000256" key="1">
    <source>
        <dbReference type="ARBA" id="ARBA00022741"/>
    </source>
</evidence>
<feature type="region of interest" description="Disordered" evidence="7">
    <location>
        <begin position="237"/>
        <end position="297"/>
    </location>
</feature>
<dbReference type="PANTHER" id="PTHR13748:SF62">
    <property type="entry name" value="COBW DOMAIN-CONTAINING PROTEIN"/>
    <property type="match status" value="1"/>
</dbReference>
<keyword evidence="3" id="KW-0143">Chaperone</keyword>
<protein>
    <submittedName>
        <fullName evidence="9">GTP-binding protein</fullName>
    </submittedName>
</protein>
<dbReference type="SUPFAM" id="SSF90002">
    <property type="entry name" value="Hypothetical protein YjiA, C-terminal domain"/>
    <property type="match status" value="1"/>
</dbReference>
<evidence type="ECO:0000256" key="4">
    <source>
        <dbReference type="ARBA" id="ARBA00034320"/>
    </source>
</evidence>
<comment type="caution">
    <text evidence="9">The sequence shown here is derived from an EMBL/GenBank/DDBJ whole genome shotgun (WGS) entry which is preliminary data.</text>
</comment>
<feature type="compositionally biased region" description="Basic and acidic residues" evidence="7">
    <location>
        <begin position="240"/>
        <end position="267"/>
    </location>
</feature>
<dbReference type="InterPro" id="IPR036627">
    <property type="entry name" value="CobW-likC_sf"/>
</dbReference>
<dbReference type="RefSeq" id="WP_111360209.1">
    <property type="nucleotide sequence ID" value="NZ_NPEU01000607.1"/>
</dbReference>
<evidence type="ECO:0000256" key="6">
    <source>
        <dbReference type="ARBA" id="ARBA00049117"/>
    </source>
</evidence>
<dbReference type="Pfam" id="PF07683">
    <property type="entry name" value="CobW_C"/>
    <property type="match status" value="1"/>
</dbReference>
<dbReference type="InterPro" id="IPR003495">
    <property type="entry name" value="CobW/HypB/UreG_nucleotide-bd"/>
</dbReference>
<dbReference type="Proteomes" id="UP000248863">
    <property type="component" value="Unassembled WGS sequence"/>
</dbReference>
<keyword evidence="2" id="KW-0378">Hydrolase</keyword>
<dbReference type="InterPro" id="IPR011629">
    <property type="entry name" value="CobW-like_C"/>
</dbReference>
<gene>
    <name evidence="9" type="ORF">CH338_27555</name>
</gene>
<dbReference type="Pfam" id="PF02492">
    <property type="entry name" value="cobW"/>
    <property type="match status" value="1"/>
</dbReference>
<accession>A0A327K552</accession>
<dbReference type="GO" id="GO:0005737">
    <property type="term" value="C:cytoplasm"/>
    <property type="evidence" value="ECO:0007669"/>
    <property type="project" value="TreeGrafter"/>
</dbReference>
<dbReference type="SMART" id="SM00833">
    <property type="entry name" value="CobW_C"/>
    <property type="match status" value="1"/>
</dbReference>
<evidence type="ECO:0000259" key="8">
    <source>
        <dbReference type="SMART" id="SM00833"/>
    </source>
</evidence>
<organism evidence="9 10">
    <name type="scientific">Rhodoplanes elegans</name>
    <dbReference type="NCBI Taxonomy" id="29408"/>
    <lineage>
        <taxon>Bacteria</taxon>
        <taxon>Pseudomonadati</taxon>
        <taxon>Pseudomonadota</taxon>
        <taxon>Alphaproteobacteria</taxon>
        <taxon>Hyphomicrobiales</taxon>
        <taxon>Nitrobacteraceae</taxon>
        <taxon>Rhodoplanes</taxon>
    </lineage>
</organism>
<feature type="compositionally biased region" description="Basic residues" evidence="7">
    <location>
        <begin position="279"/>
        <end position="288"/>
    </location>
</feature>
<evidence type="ECO:0000256" key="7">
    <source>
        <dbReference type="SAM" id="MobiDB-lite"/>
    </source>
</evidence>
<dbReference type="Gene3D" id="3.30.1220.10">
    <property type="entry name" value="CobW-like, C-terminal domain"/>
    <property type="match status" value="1"/>
</dbReference>
<comment type="catalytic activity">
    <reaction evidence="6">
        <text>GTP + H2O = GDP + phosphate + H(+)</text>
        <dbReference type="Rhea" id="RHEA:19669"/>
        <dbReference type="ChEBI" id="CHEBI:15377"/>
        <dbReference type="ChEBI" id="CHEBI:15378"/>
        <dbReference type="ChEBI" id="CHEBI:37565"/>
        <dbReference type="ChEBI" id="CHEBI:43474"/>
        <dbReference type="ChEBI" id="CHEBI:58189"/>
    </reaction>
    <physiologicalReaction direction="left-to-right" evidence="6">
        <dbReference type="Rhea" id="RHEA:19670"/>
    </physiologicalReaction>
</comment>
<dbReference type="PANTHER" id="PTHR13748">
    <property type="entry name" value="COBW-RELATED"/>
    <property type="match status" value="1"/>
</dbReference>